<evidence type="ECO:0000313" key="3">
    <source>
        <dbReference type="EMBL" id="KAF1083934.1"/>
    </source>
</evidence>
<dbReference type="PANTHER" id="PTHR34614:SF2">
    <property type="entry name" value="TRANSPOSASE IS4-LIKE DOMAIN-CONTAINING PROTEIN"/>
    <property type="match status" value="1"/>
</dbReference>
<evidence type="ECO:0000256" key="1">
    <source>
        <dbReference type="SAM" id="Phobius"/>
    </source>
</evidence>
<gene>
    <name evidence="3" type="ORF">SPSYN_02846</name>
</gene>
<protein>
    <submittedName>
        <fullName evidence="3">Transposase DDE domain protein</fullName>
    </submittedName>
</protein>
<dbReference type="GO" id="GO:0004803">
    <property type="term" value="F:transposase activity"/>
    <property type="evidence" value="ECO:0007669"/>
    <property type="project" value="InterPro"/>
</dbReference>
<dbReference type="GO" id="GO:0006313">
    <property type="term" value="P:DNA transposition"/>
    <property type="evidence" value="ECO:0007669"/>
    <property type="project" value="InterPro"/>
</dbReference>
<dbReference type="PANTHER" id="PTHR34614">
    <property type="match status" value="1"/>
</dbReference>
<keyword evidence="1" id="KW-1133">Transmembrane helix</keyword>
<accession>A0A9D2WMD7</accession>
<feature type="domain" description="Transposase IS4-like" evidence="2">
    <location>
        <begin position="39"/>
        <end position="94"/>
    </location>
</feature>
<organism evidence="3 4">
    <name type="scientific">Sporotomaculum syntrophicum</name>
    <dbReference type="NCBI Taxonomy" id="182264"/>
    <lineage>
        <taxon>Bacteria</taxon>
        <taxon>Bacillati</taxon>
        <taxon>Bacillota</taxon>
        <taxon>Clostridia</taxon>
        <taxon>Eubacteriales</taxon>
        <taxon>Desulfallaceae</taxon>
        <taxon>Sporotomaculum</taxon>
    </lineage>
</organism>
<name>A0A9D2WMD7_9FIRM</name>
<dbReference type="SUPFAM" id="SSF53098">
    <property type="entry name" value="Ribonuclease H-like"/>
    <property type="match status" value="1"/>
</dbReference>
<sequence length="163" mass="19191">MGNRGYQRYLKIDKEAVTINEDVIKQEAIYDGKYLLRTNCDLPPAEVALAYKGLWQVERIFRTMKSSLDLRPIYHWKEERVRGHIFICFLAFVLQVMLAKLLKDSKHRYKDLMLDLRKLHAVKFTIGQEEFILRTELKGNIFDIFKAVGARPPKRILGYKSTI</sequence>
<dbReference type="InterPro" id="IPR002559">
    <property type="entry name" value="Transposase_11"/>
</dbReference>
<dbReference type="Pfam" id="PF01609">
    <property type="entry name" value="DDE_Tnp_1"/>
    <property type="match status" value="1"/>
</dbReference>
<dbReference type="GO" id="GO:0003677">
    <property type="term" value="F:DNA binding"/>
    <property type="evidence" value="ECO:0007669"/>
    <property type="project" value="InterPro"/>
</dbReference>
<evidence type="ECO:0000313" key="4">
    <source>
        <dbReference type="Proteomes" id="UP000798488"/>
    </source>
</evidence>
<evidence type="ECO:0000259" key="2">
    <source>
        <dbReference type="Pfam" id="PF01609"/>
    </source>
</evidence>
<proteinExistence type="predicted"/>
<dbReference type="InterPro" id="IPR012337">
    <property type="entry name" value="RNaseH-like_sf"/>
</dbReference>
<keyword evidence="1" id="KW-0472">Membrane</keyword>
<feature type="transmembrane region" description="Helical" evidence="1">
    <location>
        <begin position="84"/>
        <end position="102"/>
    </location>
</feature>
<reference evidence="3" key="1">
    <citation type="submission" date="2016-02" db="EMBL/GenBank/DDBJ databases">
        <title>Draft Genome Sequence of Sporotomaculum syntrophicum Strain FB, a Syntrophic Benzoate Degrader.</title>
        <authorList>
            <person name="Nobu M.K."/>
            <person name="Narihiro T."/>
            <person name="Qiu Y.-L."/>
            <person name="Ohashi A."/>
            <person name="Liu W.-T."/>
            <person name="Yuji S."/>
        </authorList>
    </citation>
    <scope>NUCLEOTIDE SEQUENCE</scope>
    <source>
        <strain evidence="3">FB</strain>
    </source>
</reference>
<dbReference type="AlphaFoldDB" id="A0A9D2WMD7"/>
<dbReference type="EMBL" id="LSRS01000008">
    <property type="protein sequence ID" value="KAF1083934.1"/>
    <property type="molecule type" value="Genomic_DNA"/>
</dbReference>
<keyword evidence="4" id="KW-1185">Reference proteome</keyword>
<dbReference type="Proteomes" id="UP000798488">
    <property type="component" value="Unassembled WGS sequence"/>
</dbReference>
<comment type="caution">
    <text evidence="3">The sequence shown here is derived from an EMBL/GenBank/DDBJ whole genome shotgun (WGS) entry which is preliminary data.</text>
</comment>
<keyword evidence="1" id="KW-0812">Transmembrane</keyword>